<keyword evidence="2" id="KW-1185">Reference proteome</keyword>
<dbReference type="EMBL" id="DF237290">
    <property type="protein sequence ID" value="GAQ87258.1"/>
    <property type="molecule type" value="Genomic_DNA"/>
</dbReference>
<gene>
    <name evidence="1" type="ORF">KFL_003410150</name>
</gene>
<dbReference type="AlphaFoldDB" id="A0A1Y1IGJ1"/>
<organism evidence="1 2">
    <name type="scientific">Klebsormidium nitens</name>
    <name type="common">Green alga</name>
    <name type="synonym">Ulothrix nitens</name>
    <dbReference type="NCBI Taxonomy" id="105231"/>
    <lineage>
        <taxon>Eukaryota</taxon>
        <taxon>Viridiplantae</taxon>
        <taxon>Streptophyta</taxon>
        <taxon>Klebsormidiophyceae</taxon>
        <taxon>Klebsormidiales</taxon>
        <taxon>Klebsormidiaceae</taxon>
        <taxon>Klebsormidium</taxon>
    </lineage>
</organism>
<name>A0A1Y1IGJ1_KLENI</name>
<evidence type="ECO:0000313" key="1">
    <source>
        <dbReference type="EMBL" id="GAQ87258.1"/>
    </source>
</evidence>
<reference evidence="1 2" key="1">
    <citation type="journal article" date="2014" name="Nat. Commun.">
        <title>Klebsormidium flaccidum genome reveals primary factors for plant terrestrial adaptation.</title>
        <authorList>
            <person name="Hori K."/>
            <person name="Maruyama F."/>
            <person name="Fujisawa T."/>
            <person name="Togashi T."/>
            <person name="Yamamoto N."/>
            <person name="Seo M."/>
            <person name="Sato S."/>
            <person name="Yamada T."/>
            <person name="Mori H."/>
            <person name="Tajima N."/>
            <person name="Moriyama T."/>
            <person name="Ikeuchi M."/>
            <person name="Watanabe M."/>
            <person name="Wada H."/>
            <person name="Kobayashi K."/>
            <person name="Saito M."/>
            <person name="Masuda T."/>
            <person name="Sasaki-Sekimoto Y."/>
            <person name="Mashiguchi K."/>
            <person name="Awai K."/>
            <person name="Shimojima M."/>
            <person name="Masuda S."/>
            <person name="Iwai M."/>
            <person name="Nobusawa T."/>
            <person name="Narise T."/>
            <person name="Kondo S."/>
            <person name="Saito H."/>
            <person name="Sato R."/>
            <person name="Murakawa M."/>
            <person name="Ihara Y."/>
            <person name="Oshima-Yamada Y."/>
            <person name="Ohtaka K."/>
            <person name="Satoh M."/>
            <person name="Sonobe K."/>
            <person name="Ishii M."/>
            <person name="Ohtani R."/>
            <person name="Kanamori-Sato M."/>
            <person name="Honoki R."/>
            <person name="Miyazaki D."/>
            <person name="Mochizuki H."/>
            <person name="Umetsu J."/>
            <person name="Higashi K."/>
            <person name="Shibata D."/>
            <person name="Kamiya Y."/>
            <person name="Sato N."/>
            <person name="Nakamura Y."/>
            <person name="Tabata S."/>
            <person name="Ida S."/>
            <person name="Kurokawa K."/>
            <person name="Ohta H."/>
        </authorList>
    </citation>
    <scope>NUCLEOTIDE SEQUENCE [LARGE SCALE GENOMIC DNA]</scope>
    <source>
        <strain evidence="1 2">NIES-2285</strain>
    </source>
</reference>
<protein>
    <submittedName>
        <fullName evidence="1">Uncharacterized protein</fullName>
    </submittedName>
</protein>
<sequence length="94" mass="10697">MNGATPRLDWRAELDLTEGLYQDRFSEGTQPWGQANGLHMVATVARIVQNVSLLDNFRQPTCCFDAVKRALMVHLDILGRRLSNTLPERRDVDD</sequence>
<accession>A0A1Y1IGJ1</accession>
<proteinExistence type="predicted"/>
<dbReference type="Proteomes" id="UP000054558">
    <property type="component" value="Unassembled WGS sequence"/>
</dbReference>
<evidence type="ECO:0000313" key="2">
    <source>
        <dbReference type="Proteomes" id="UP000054558"/>
    </source>
</evidence>